<reference evidence="2" key="1">
    <citation type="submission" date="2018-11" db="EMBL/GenBank/DDBJ databases">
        <authorList>
            <consortium name="Genoscope - CEA"/>
            <person name="William W."/>
        </authorList>
    </citation>
    <scope>NUCLEOTIDE SEQUENCE</scope>
</reference>
<evidence type="ECO:0000256" key="1">
    <source>
        <dbReference type="SAM" id="MobiDB-lite"/>
    </source>
</evidence>
<gene>
    <name evidence="2" type="ORF">BOLC6T36725H</name>
</gene>
<feature type="region of interest" description="Disordered" evidence="1">
    <location>
        <begin position="1"/>
        <end position="38"/>
    </location>
</feature>
<dbReference type="EMBL" id="LR031880">
    <property type="protein sequence ID" value="VDD61272.1"/>
    <property type="molecule type" value="Genomic_DNA"/>
</dbReference>
<feature type="compositionally biased region" description="Basic and acidic residues" evidence="1">
    <location>
        <begin position="29"/>
        <end position="38"/>
    </location>
</feature>
<name>A0A3P6GZF9_BRAOL</name>
<sequence length="38" mass="4423">MEIYISQKEREKGREEATPPSDVSFVDNGRLREKLGRT</sequence>
<feature type="compositionally biased region" description="Basic and acidic residues" evidence="1">
    <location>
        <begin position="7"/>
        <end position="17"/>
    </location>
</feature>
<accession>A0A3P6GZF9</accession>
<dbReference type="AlphaFoldDB" id="A0A3P6GZF9"/>
<evidence type="ECO:0000313" key="2">
    <source>
        <dbReference type="EMBL" id="VDD61272.1"/>
    </source>
</evidence>
<protein>
    <submittedName>
        <fullName evidence="2">Uncharacterized protein</fullName>
    </submittedName>
</protein>
<proteinExistence type="predicted"/>
<organism evidence="2">
    <name type="scientific">Brassica oleracea</name>
    <name type="common">Wild cabbage</name>
    <dbReference type="NCBI Taxonomy" id="3712"/>
    <lineage>
        <taxon>Eukaryota</taxon>
        <taxon>Viridiplantae</taxon>
        <taxon>Streptophyta</taxon>
        <taxon>Embryophyta</taxon>
        <taxon>Tracheophyta</taxon>
        <taxon>Spermatophyta</taxon>
        <taxon>Magnoliopsida</taxon>
        <taxon>eudicotyledons</taxon>
        <taxon>Gunneridae</taxon>
        <taxon>Pentapetalae</taxon>
        <taxon>rosids</taxon>
        <taxon>malvids</taxon>
        <taxon>Brassicales</taxon>
        <taxon>Brassicaceae</taxon>
        <taxon>Brassiceae</taxon>
        <taxon>Brassica</taxon>
    </lineage>
</organism>